<reference evidence="7" key="1">
    <citation type="submission" date="2022-11" db="EMBL/GenBank/DDBJ databases">
        <title>Chromosomal genome sequence assembly and mating type (MAT) locus characterization of the leprose asexual lichenized fungus Lepraria neglecta (Nyl.) Erichsen.</title>
        <authorList>
            <person name="Allen J.L."/>
            <person name="Pfeffer B."/>
        </authorList>
    </citation>
    <scope>NUCLEOTIDE SEQUENCE</scope>
    <source>
        <strain evidence="7">Allen 5258</strain>
    </source>
</reference>
<name>A0AAD9YY18_9LECA</name>
<comment type="similarity">
    <text evidence="5">Belongs to the eukaryotic initiation factor 4E family.</text>
</comment>
<evidence type="ECO:0000256" key="5">
    <source>
        <dbReference type="RuleBase" id="RU004374"/>
    </source>
</evidence>
<evidence type="ECO:0000256" key="1">
    <source>
        <dbReference type="ARBA" id="ARBA00022540"/>
    </source>
</evidence>
<sequence length="332" mass="37417">MAQEDPPPTPTKIGANGEPLFAYHINQVLRKRAAEQMATNPSFAAAGLSPVSEADSPARRERKLSLLNTLSRFQPQTRRSKPGRAGENPVTSPIDQQAEEKPVDNQADSQYYFGHAWTFWHDKHAPSGDYEGRLTLLQDDIMTVKLFWEVVNSFPLQRLGFKDSVHFFKRGVKPVWEDPRNVNGGAWTFRVPKERTDQFWKELLVLAVGEEFFDVVQKGGHRDDICGLSLSMRYNGNTISIWHRDASNEKSKDGILAVVLEKLSPELKPTQQSHIYYKKHSTHLGFDEAVAQTNEAEKEKFTPLSSADGSTIPEAEVKSPEGKQAMWRDAQG</sequence>
<dbReference type="Proteomes" id="UP001276659">
    <property type="component" value="Unassembled WGS sequence"/>
</dbReference>
<dbReference type="GO" id="GO:0016281">
    <property type="term" value="C:eukaryotic translation initiation factor 4F complex"/>
    <property type="evidence" value="ECO:0007669"/>
    <property type="project" value="TreeGrafter"/>
</dbReference>
<dbReference type="AlphaFoldDB" id="A0AAD9YY18"/>
<comment type="caution">
    <text evidence="7">The sequence shown here is derived from an EMBL/GenBank/DDBJ whole genome shotgun (WGS) entry which is preliminary data.</text>
</comment>
<evidence type="ECO:0000256" key="2">
    <source>
        <dbReference type="ARBA" id="ARBA00022845"/>
    </source>
</evidence>
<dbReference type="PANTHER" id="PTHR11960">
    <property type="entry name" value="EUKARYOTIC TRANSLATION INITIATION FACTOR 4E RELATED"/>
    <property type="match status" value="1"/>
</dbReference>
<feature type="region of interest" description="Disordered" evidence="6">
    <location>
        <begin position="66"/>
        <end position="104"/>
    </location>
</feature>
<keyword evidence="3 5" id="KW-0694">RNA-binding</keyword>
<dbReference type="Pfam" id="PF01652">
    <property type="entry name" value="IF4E"/>
    <property type="match status" value="1"/>
</dbReference>
<feature type="compositionally biased region" description="Polar residues" evidence="6">
    <location>
        <begin position="66"/>
        <end position="77"/>
    </location>
</feature>
<evidence type="ECO:0000256" key="4">
    <source>
        <dbReference type="ARBA" id="ARBA00022917"/>
    </source>
</evidence>
<protein>
    <submittedName>
        <fullName evidence="7">Uncharacterized protein</fullName>
    </submittedName>
</protein>
<dbReference type="GO" id="GO:0000340">
    <property type="term" value="F:RNA 7-methylguanosine cap binding"/>
    <property type="evidence" value="ECO:0007669"/>
    <property type="project" value="TreeGrafter"/>
</dbReference>
<gene>
    <name evidence="7" type="ORF">OEA41_009912</name>
</gene>
<evidence type="ECO:0000313" key="8">
    <source>
        <dbReference type="Proteomes" id="UP001276659"/>
    </source>
</evidence>
<evidence type="ECO:0000256" key="3">
    <source>
        <dbReference type="ARBA" id="ARBA00022884"/>
    </source>
</evidence>
<dbReference type="EMBL" id="JASNWA010000011">
    <property type="protein sequence ID" value="KAK3166787.1"/>
    <property type="molecule type" value="Genomic_DNA"/>
</dbReference>
<evidence type="ECO:0000313" key="7">
    <source>
        <dbReference type="EMBL" id="KAK3166787.1"/>
    </source>
</evidence>
<accession>A0AAD9YY18</accession>
<keyword evidence="1 5" id="KW-0396">Initiation factor</keyword>
<keyword evidence="4 5" id="KW-0648">Protein biosynthesis</keyword>
<evidence type="ECO:0000256" key="6">
    <source>
        <dbReference type="SAM" id="MobiDB-lite"/>
    </source>
</evidence>
<dbReference type="InterPro" id="IPR001040">
    <property type="entry name" value="TIF_eIF_4E"/>
</dbReference>
<proteinExistence type="inferred from homology"/>
<feature type="region of interest" description="Disordered" evidence="6">
    <location>
        <begin position="295"/>
        <end position="332"/>
    </location>
</feature>
<keyword evidence="8" id="KW-1185">Reference proteome</keyword>
<organism evidence="7 8">
    <name type="scientific">Lepraria neglecta</name>
    <dbReference type="NCBI Taxonomy" id="209136"/>
    <lineage>
        <taxon>Eukaryota</taxon>
        <taxon>Fungi</taxon>
        <taxon>Dikarya</taxon>
        <taxon>Ascomycota</taxon>
        <taxon>Pezizomycotina</taxon>
        <taxon>Lecanoromycetes</taxon>
        <taxon>OSLEUM clade</taxon>
        <taxon>Lecanoromycetidae</taxon>
        <taxon>Lecanorales</taxon>
        <taxon>Lecanorineae</taxon>
        <taxon>Stereocaulaceae</taxon>
        <taxon>Lepraria</taxon>
    </lineage>
</organism>
<dbReference type="GO" id="GO:0003743">
    <property type="term" value="F:translation initiation factor activity"/>
    <property type="evidence" value="ECO:0007669"/>
    <property type="project" value="UniProtKB-KW"/>
</dbReference>
<dbReference type="InterPro" id="IPR023398">
    <property type="entry name" value="TIF_eIF4e-like"/>
</dbReference>
<dbReference type="Gene3D" id="3.30.760.10">
    <property type="entry name" value="RNA Cap, Translation Initiation Factor Eif4e"/>
    <property type="match status" value="1"/>
</dbReference>
<dbReference type="GO" id="GO:0006417">
    <property type="term" value="P:regulation of translation"/>
    <property type="evidence" value="ECO:0007669"/>
    <property type="project" value="UniProtKB-KW"/>
</dbReference>
<keyword evidence="2" id="KW-0810">Translation regulation</keyword>
<dbReference type="SUPFAM" id="SSF55418">
    <property type="entry name" value="eIF4e-like"/>
    <property type="match status" value="1"/>
</dbReference>
<dbReference type="PANTHER" id="PTHR11960:SF66">
    <property type="entry name" value="EUKARYOTIC TRANSLATION INITIATION FACTOR 4E TYPE 3"/>
    <property type="match status" value="1"/>
</dbReference>